<evidence type="ECO:0000259" key="1">
    <source>
        <dbReference type="Pfam" id="PF00534"/>
    </source>
</evidence>
<accession>A0A2T4S5W8</accession>
<dbReference type="InterPro" id="IPR001296">
    <property type="entry name" value="Glyco_trans_1"/>
</dbReference>
<evidence type="ECO:0000313" key="3">
    <source>
        <dbReference type="Proteomes" id="UP000240400"/>
    </source>
</evidence>
<name>A0A2T4S5W8_9STAP</name>
<dbReference type="AlphaFoldDB" id="A0A2T4S5W8"/>
<dbReference type="SUPFAM" id="SSF53756">
    <property type="entry name" value="UDP-Glycosyltransferase/glycogen phosphorylase"/>
    <property type="match status" value="1"/>
</dbReference>
<dbReference type="RefSeq" id="WP_142401982.1">
    <property type="nucleotide sequence ID" value="NZ_PZHR01000543.1"/>
</dbReference>
<dbReference type="GO" id="GO:0016757">
    <property type="term" value="F:glycosyltransferase activity"/>
    <property type="evidence" value="ECO:0007669"/>
    <property type="project" value="InterPro"/>
</dbReference>
<gene>
    <name evidence="2" type="ORF">BUZ61_15840</name>
</gene>
<dbReference type="Proteomes" id="UP000240400">
    <property type="component" value="Unassembled WGS sequence"/>
</dbReference>
<dbReference type="EMBL" id="PZHR01000543">
    <property type="protein sequence ID" value="PTK46881.1"/>
    <property type="molecule type" value="Genomic_DNA"/>
</dbReference>
<reference evidence="2 3" key="1">
    <citation type="journal article" date="2016" name="Front. Microbiol.">
        <title>Comprehensive Phylogenetic Analysis of Bovine Non-aureus Staphylococci Species Based on Whole-Genome Sequencing.</title>
        <authorList>
            <person name="Naushad S."/>
            <person name="Barkema H.W."/>
            <person name="Luby C."/>
            <person name="Condas L.A."/>
            <person name="Nobrega D.B."/>
            <person name="Carson D.A."/>
            <person name="De Buck J."/>
        </authorList>
    </citation>
    <scope>NUCLEOTIDE SEQUENCE [LARGE SCALE GENOMIC DNA]</scope>
    <source>
        <strain evidence="2 3">SNUC 4337</strain>
    </source>
</reference>
<dbReference type="Gene3D" id="3.40.50.2000">
    <property type="entry name" value="Glycogen Phosphorylase B"/>
    <property type="match status" value="1"/>
</dbReference>
<organism evidence="2 3">
    <name type="scientific">Staphylococcus nepalensis</name>
    <dbReference type="NCBI Taxonomy" id="214473"/>
    <lineage>
        <taxon>Bacteria</taxon>
        <taxon>Bacillati</taxon>
        <taxon>Bacillota</taxon>
        <taxon>Bacilli</taxon>
        <taxon>Bacillales</taxon>
        <taxon>Staphylococcaceae</taxon>
        <taxon>Staphylococcus</taxon>
    </lineage>
</organism>
<comment type="caution">
    <text evidence="2">The sequence shown here is derived from an EMBL/GenBank/DDBJ whole genome shotgun (WGS) entry which is preliminary data.</text>
</comment>
<dbReference type="OrthoDB" id="570545at2"/>
<sequence>TTQQKQDILAQSDIPEQKIQVIPHFIEPSTLPEQERKNQFVYLGRFSKEKRIDHIVKAFKLFKAKDYETKLKLYGGVSDSQEDELKDLISKEGLSEDVDIESFTNHPQEVFRESRASILASTHEGFGLSMMESINEGCPVLAYDIRYGPNEIIEAGENGYLIPTGDIEALAQAMERIINHPLKHVHTRQSLT</sequence>
<dbReference type="Pfam" id="PF00534">
    <property type="entry name" value="Glycos_transf_1"/>
    <property type="match status" value="1"/>
</dbReference>
<feature type="domain" description="Glycosyl transferase family 1" evidence="1">
    <location>
        <begin position="31"/>
        <end position="183"/>
    </location>
</feature>
<dbReference type="PANTHER" id="PTHR12526">
    <property type="entry name" value="GLYCOSYLTRANSFERASE"/>
    <property type="match status" value="1"/>
</dbReference>
<keyword evidence="2" id="KW-0808">Transferase</keyword>
<proteinExistence type="predicted"/>
<protein>
    <submittedName>
        <fullName evidence="2">Glycosyl transferase family 1</fullName>
    </submittedName>
</protein>
<dbReference type="PANTHER" id="PTHR12526:SF630">
    <property type="entry name" value="GLYCOSYLTRANSFERASE"/>
    <property type="match status" value="1"/>
</dbReference>
<evidence type="ECO:0000313" key="2">
    <source>
        <dbReference type="EMBL" id="PTK46881.1"/>
    </source>
</evidence>
<feature type="non-terminal residue" evidence="2">
    <location>
        <position position="192"/>
    </location>
</feature>
<feature type="non-terminal residue" evidence="2">
    <location>
        <position position="1"/>
    </location>
</feature>